<dbReference type="EMBL" id="JAGRRH010000006">
    <property type="protein sequence ID" value="KAG7368878.1"/>
    <property type="molecule type" value="Genomic_DNA"/>
</dbReference>
<dbReference type="EMBL" id="JAGRRH010000095">
    <property type="protein sequence ID" value="KAG7337094.1"/>
    <property type="molecule type" value="Genomic_DNA"/>
</dbReference>
<keyword evidence="1" id="KW-0732">Signal</keyword>
<evidence type="ECO:0000256" key="1">
    <source>
        <dbReference type="SAM" id="SignalP"/>
    </source>
</evidence>
<protein>
    <recommendedName>
        <fullName evidence="6">Extrinsic protein in photosystem II</fullName>
    </recommendedName>
</protein>
<dbReference type="OrthoDB" id="3566at2759"/>
<organism evidence="3 5">
    <name type="scientific">Nitzschia inconspicua</name>
    <dbReference type="NCBI Taxonomy" id="303405"/>
    <lineage>
        <taxon>Eukaryota</taxon>
        <taxon>Sar</taxon>
        <taxon>Stramenopiles</taxon>
        <taxon>Ochrophyta</taxon>
        <taxon>Bacillariophyta</taxon>
        <taxon>Bacillariophyceae</taxon>
        <taxon>Bacillariophycidae</taxon>
        <taxon>Bacillariales</taxon>
        <taxon>Bacillariaceae</taxon>
        <taxon>Nitzschia</taxon>
    </lineage>
</organism>
<evidence type="ECO:0000313" key="3">
    <source>
        <dbReference type="EMBL" id="KAG7348190.1"/>
    </source>
</evidence>
<feature type="chain" id="PRO_5039883001" description="Extrinsic protein in photosystem II" evidence="1">
    <location>
        <begin position="16"/>
        <end position="198"/>
    </location>
</feature>
<comment type="caution">
    <text evidence="3">The sequence shown here is derived from an EMBL/GenBank/DDBJ whole genome shotgun (WGS) entry which is preliminary data.</text>
</comment>
<evidence type="ECO:0008006" key="6">
    <source>
        <dbReference type="Google" id="ProtNLM"/>
    </source>
</evidence>
<dbReference type="Pfam" id="PF05757">
    <property type="entry name" value="PsbQ"/>
    <property type="match status" value="1"/>
</dbReference>
<evidence type="ECO:0000313" key="2">
    <source>
        <dbReference type="EMBL" id="KAG7337094.1"/>
    </source>
</evidence>
<dbReference type="AlphaFoldDB" id="A0A9K3PI74"/>
<reference evidence="3" key="1">
    <citation type="journal article" date="2021" name="Sci. Rep.">
        <title>Diploid genomic architecture of Nitzschia inconspicua, an elite biomass production diatom.</title>
        <authorList>
            <person name="Oliver A."/>
            <person name="Podell S."/>
            <person name="Pinowska A."/>
            <person name="Traller J.C."/>
            <person name="Smith S.R."/>
            <person name="McClure R."/>
            <person name="Beliaev A."/>
            <person name="Bohutskyi P."/>
            <person name="Hill E.A."/>
            <person name="Rabines A."/>
            <person name="Zheng H."/>
            <person name="Allen L.Z."/>
            <person name="Kuo A."/>
            <person name="Grigoriev I.V."/>
            <person name="Allen A.E."/>
            <person name="Hazlebeck D."/>
            <person name="Allen E.E."/>
        </authorList>
    </citation>
    <scope>NUCLEOTIDE SEQUENCE</scope>
    <source>
        <strain evidence="3">Hildebrandi</strain>
    </source>
</reference>
<dbReference type="EMBL" id="JAGRRH010000020">
    <property type="protein sequence ID" value="KAG7348190.1"/>
    <property type="molecule type" value="Genomic_DNA"/>
</dbReference>
<dbReference type="Proteomes" id="UP000693970">
    <property type="component" value="Unassembled WGS sequence"/>
</dbReference>
<dbReference type="GO" id="GO:0005509">
    <property type="term" value="F:calcium ion binding"/>
    <property type="evidence" value="ECO:0007669"/>
    <property type="project" value="InterPro"/>
</dbReference>
<dbReference type="GO" id="GO:0015979">
    <property type="term" value="P:photosynthesis"/>
    <property type="evidence" value="ECO:0007669"/>
    <property type="project" value="InterPro"/>
</dbReference>
<dbReference type="GO" id="GO:0019898">
    <property type="term" value="C:extrinsic component of membrane"/>
    <property type="evidence" value="ECO:0007669"/>
    <property type="project" value="InterPro"/>
</dbReference>
<accession>A0A9K3PI74</accession>
<gene>
    <name evidence="2" type="ORF">IV203_011159</name>
    <name evidence="3" type="ORF">IV203_016895</name>
    <name evidence="4" type="ORF">IV203_031621</name>
</gene>
<dbReference type="GO" id="GO:0009523">
    <property type="term" value="C:photosystem II"/>
    <property type="evidence" value="ECO:0007669"/>
    <property type="project" value="InterPro"/>
</dbReference>
<evidence type="ECO:0000313" key="5">
    <source>
        <dbReference type="Proteomes" id="UP000693970"/>
    </source>
</evidence>
<proteinExistence type="predicted"/>
<sequence>MKIAVFSLFVASAAAFSQDASRRDALAGIAAAGAALVPSIANAAAGESPRFSVFGLIGDGTSYSEGAAYGTDQSSPVYSPYSVYSEAGPNSLYKPGDDEYVKRKKAVLAETAKRIDKLPAYVAKSKWFEVTDELSRYMYETRGAIRYLAKDKKQKAAAEDFFKAIEKIGGGARYKKADECTAGIAEAKSTLDAFVKTL</sequence>
<name>A0A9K3PI74_9STRA</name>
<reference evidence="3" key="2">
    <citation type="submission" date="2021-04" db="EMBL/GenBank/DDBJ databases">
        <authorList>
            <person name="Podell S."/>
        </authorList>
    </citation>
    <scope>NUCLEOTIDE SEQUENCE</scope>
    <source>
        <strain evidence="3">Hildebrandi</strain>
    </source>
</reference>
<dbReference type="InterPro" id="IPR008797">
    <property type="entry name" value="PSII_PsbQ"/>
</dbReference>
<keyword evidence="5" id="KW-1185">Reference proteome</keyword>
<evidence type="ECO:0000313" key="4">
    <source>
        <dbReference type="EMBL" id="KAG7368878.1"/>
    </source>
</evidence>
<feature type="signal peptide" evidence="1">
    <location>
        <begin position="1"/>
        <end position="15"/>
    </location>
</feature>